<proteinExistence type="predicted"/>
<evidence type="ECO:0000256" key="2">
    <source>
        <dbReference type="SAM" id="SignalP"/>
    </source>
</evidence>
<keyword evidence="1" id="KW-0472">Membrane</keyword>
<evidence type="ECO:0000256" key="1">
    <source>
        <dbReference type="SAM" id="Phobius"/>
    </source>
</evidence>
<keyword evidence="1" id="KW-0812">Transmembrane</keyword>
<feature type="signal peptide" evidence="2">
    <location>
        <begin position="1"/>
        <end position="19"/>
    </location>
</feature>
<dbReference type="WBParaSite" id="PDA_v2.g983.t1">
    <property type="protein sequence ID" value="PDA_v2.g983.t1"/>
    <property type="gene ID" value="PDA_v2.g983"/>
</dbReference>
<keyword evidence="1" id="KW-1133">Transmembrane helix</keyword>
<evidence type="ECO:0000313" key="3">
    <source>
        <dbReference type="Proteomes" id="UP000887578"/>
    </source>
</evidence>
<protein>
    <submittedName>
        <fullName evidence="4">Uncharacterized protein</fullName>
    </submittedName>
</protein>
<reference evidence="4" key="1">
    <citation type="submission" date="2022-11" db="UniProtKB">
        <authorList>
            <consortium name="WormBaseParasite"/>
        </authorList>
    </citation>
    <scope>IDENTIFICATION</scope>
</reference>
<dbReference type="Proteomes" id="UP000887578">
    <property type="component" value="Unplaced"/>
</dbReference>
<keyword evidence="2" id="KW-0732">Signal</keyword>
<accession>A0A914R5A4</accession>
<organism evidence="3 4">
    <name type="scientific">Panagrolaimus davidi</name>
    <dbReference type="NCBI Taxonomy" id="227884"/>
    <lineage>
        <taxon>Eukaryota</taxon>
        <taxon>Metazoa</taxon>
        <taxon>Ecdysozoa</taxon>
        <taxon>Nematoda</taxon>
        <taxon>Chromadorea</taxon>
        <taxon>Rhabditida</taxon>
        <taxon>Tylenchina</taxon>
        <taxon>Panagrolaimomorpha</taxon>
        <taxon>Panagrolaimoidea</taxon>
        <taxon>Panagrolaimidae</taxon>
        <taxon>Panagrolaimus</taxon>
    </lineage>
</organism>
<feature type="chain" id="PRO_5037042241" evidence="2">
    <location>
        <begin position="20"/>
        <end position="231"/>
    </location>
</feature>
<sequence length="231" mass="24901">MKLPLALSFFVAVFQFGTSNILSKRGIQELLSSDATAVQNGSDVIMVKPGPLEVVLNNANELAFEVCSSKCTAGFLVCYESDSSGPKFLEGSCDTKCGFYITTQGANILFNNQFSKDELGVRKLDRCFQATMKNEWTHVSDLEEDVVTIKTCAPKVKNGVVKLNIINATSDCLVSIKNAKIKPGEIIATSPNSPANPPPNSPSNDPSSAAAKIIGIFGWIFALFSFCILHH</sequence>
<name>A0A914R5A4_9BILA</name>
<dbReference type="AlphaFoldDB" id="A0A914R5A4"/>
<keyword evidence="3" id="KW-1185">Reference proteome</keyword>
<evidence type="ECO:0000313" key="4">
    <source>
        <dbReference type="WBParaSite" id="PDA_v2.g983.t1"/>
    </source>
</evidence>
<feature type="transmembrane region" description="Helical" evidence="1">
    <location>
        <begin position="209"/>
        <end position="229"/>
    </location>
</feature>